<gene>
    <name evidence="1" type="ORF">YALI1_D17577g</name>
</gene>
<protein>
    <submittedName>
        <fullName evidence="1">Uncharacterized protein</fullName>
    </submittedName>
</protein>
<name>A0A1D8NEJ7_YARLL</name>
<dbReference type="Proteomes" id="UP000182444">
    <property type="component" value="Chromosome 1D"/>
</dbReference>
<dbReference type="RefSeq" id="XP_068138803.1">
    <property type="nucleotide sequence ID" value="XM_068282702.1"/>
</dbReference>
<sequence>MNLLKGLELESWTGAALDAVFSASGSTVESLICSKISWTSLEGADDDHSSRSLATSTFSPASTRLIRPLRPSICVVILRSSSSYSCLAMETLMVAENMKPMKNSIGTYDVSMYRVKPANGLLLVLRRYPRARDGLATVFVLLRRMPNIAGGDED</sequence>
<organism evidence="1 2">
    <name type="scientific">Yarrowia lipolytica</name>
    <name type="common">Candida lipolytica</name>
    <dbReference type="NCBI Taxonomy" id="4952"/>
    <lineage>
        <taxon>Eukaryota</taxon>
        <taxon>Fungi</taxon>
        <taxon>Dikarya</taxon>
        <taxon>Ascomycota</taxon>
        <taxon>Saccharomycotina</taxon>
        <taxon>Dipodascomycetes</taxon>
        <taxon>Dipodascales</taxon>
        <taxon>Dipodascales incertae sedis</taxon>
        <taxon>Yarrowia</taxon>
    </lineage>
</organism>
<evidence type="ECO:0000313" key="2">
    <source>
        <dbReference type="Proteomes" id="UP000182444"/>
    </source>
</evidence>
<dbReference type="AlphaFoldDB" id="A0A1D8NEJ7"/>
<proteinExistence type="predicted"/>
<dbReference type="EMBL" id="CP017556">
    <property type="protein sequence ID" value="AOW04056.1"/>
    <property type="molecule type" value="Genomic_DNA"/>
</dbReference>
<dbReference type="VEuPathDB" id="FungiDB:YALI1_D17577g"/>
<reference evidence="1 2" key="1">
    <citation type="journal article" date="2016" name="PLoS ONE">
        <title>Sequence Assembly of Yarrowia lipolytica Strain W29/CLIB89 Shows Transposable Element Diversity.</title>
        <authorList>
            <person name="Magnan C."/>
            <person name="Yu J."/>
            <person name="Chang I."/>
            <person name="Jahn E."/>
            <person name="Kanomata Y."/>
            <person name="Wu J."/>
            <person name="Zeller M."/>
            <person name="Oakes M."/>
            <person name="Baldi P."/>
            <person name="Sandmeyer S."/>
        </authorList>
    </citation>
    <scope>NUCLEOTIDE SEQUENCE [LARGE SCALE GENOMIC DNA]</scope>
    <source>
        <strain evidence="2">CLIB89(W29)</strain>
    </source>
</reference>
<evidence type="ECO:0000313" key="1">
    <source>
        <dbReference type="EMBL" id="AOW04056.1"/>
    </source>
</evidence>
<accession>A0A1D8NEJ7</accession>
<dbReference type="GeneID" id="94583311"/>